<dbReference type="Gene3D" id="1.10.8.430">
    <property type="entry name" value="Helical domain of apoptotic protease-activating factors"/>
    <property type="match status" value="2"/>
</dbReference>
<gene>
    <name evidence="11" type="primary">gb02481</name>
    <name evidence="11" type="ORF">PR202_gb02481</name>
</gene>
<dbReference type="InterPro" id="IPR038005">
    <property type="entry name" value="RX-like_CC"/>
</dbReference>
<sequence length="1348" mass="154266">MAESLLLPLVRGVVGKAGDALVKRITHMWGIDGDREKLEDWLVYVSRMLAHAEVKAETDPAVKRWMKNLKTAVYQADDVLDNFEYEALRREAQGARSMTSKVLSNFTRHNPLLFRLKMSRELKNVLDKIEGLVSDMNRFALVERAEVPQVVCRQTRSGLDLSEEILGREDEMEKVVKLLLDQQDQQSVQVLPIIGMGGLGKTTIAKMVYNDNRIQKHFELKTWYCVSENFEATTVVRSVIELATKDRCKLPDNIELLQGRLQQVIGRKRFLLILDDVWNQEQHKWNDDLRPLLCSSTSGLGSMIVVTSRLQQVASIMGTLPSHELKFLSEDDSWKLFSNKAFIDKGPQEQIELVSVGKDIVKKCKGLPLALKTMGGLMSSKQHVQEWKAIANFFPKGYWMRKDRLVQLWMANGYIHEEETMDLEQKGEFIFNYLAWGSFLQDMTDLKYTPGHKTLMLDDCYQLQYLPKDMKTMRKLRHLHLFQCFNLKRMPAELGLLHNLRTLTIFIVGTEDGYGIEQLKDLRYLSNRLTLYNLRKAKSGSKANLQEKQNLSELSLHWGRFEFGNHGIDESRNEEEVLESLVPHNKLQILEGPINLVVMPLEEQQGHIKLDTLRKLKVSGDDSFLALFDLKFRDCFAFVASPPSLFIHAMLGGDWPTGADGACKQLLNNSTIMAASLLMPVVSSVASKAADELIQTVTRMWGVDADRGKLERRLLAIQCLLADAEVKSETNPAVRRWMKDLKAVAYQADDVLDHFQYEALRRQAQSRKSMTSKVLSHFTNNSPLFFRLKVSRGLKKVLDKINELVEEMNKFGLVERAEVPHVPYRQTHSLLDESEEIYGRDKDKELVVKLLLDQQSQQNVQVLPIIGMGGLGKTTLAKMVYNNSRVQKHFEFKMWHCVSENFRATDVVRSIIQLATKRRCDLPDTIELLRGQLQEVIARKRFLLILDDVWNEDPHKWDDLKPLLCSPISCSGSMIIVTTRSHRVASIMGTLPPHELSCLRENDSWELFSKKAFSKGVQEKEEFVTIGRRIVNKCKGLPLALKTMGGLMSSKQQVQEWEAIAETNIVFPKDYMMEKDKLIQLWMANGFVHEDETMDLTQRGEFVFNELLNECYNLRYLPEDMATNLRKLSHIYLLGCIELERMPPKLSLLQNLRTLTKFIVGTEDGCGIEELKDLRQLGNRLELWNLRNVKNGSKANLHEKQISELLLSWKHKRIHIPTNDEVNNDEEILESLVPPGNLKLLEVRDYNGLSIPQWMRDPQMFQCLRELTIIRCTRSLVALPTNLGNLTKLRGLSVDACGVLKALPDGMDGLDSLIGLQISFCPGIEEFPLGLLQRLPALRYLSIWGALA</sequence>
<dbReference type="InterPro" id="IPR041118">
    <property type="entry name" value="Rx_N"/>
</dbReference>
<dbReference type="FunFam" id="1.10.8.430:FF:000003">
    <property type="entry name" value="Probable disease resistance protein At5g66910"/>
    <property type="match status" value="1"/>
</dbReference>
<feature type="domain" description="Disease resistance protein winged helix" evidence="9">
    <location>
        <begin position="394"/>
        <end position="443"/>
    </location>
</feature>
<evidence type="ECO:0000256" key="1">
    <source>
        <dbReference type="ARBA" id="ARBA00008894"/>
    </source>
</evidence>
<dbReference type="PANTHER" id="PTHR36766">
    <property type="entry name" value="PLANT BROAD-SPECTRUM MILDEW RESISTANCE PROTEIN RPW8"/>
    <property type="match status" value="1"/>
</dbReference>
<dbReference type="Pfam" id="PF00931">
    <property type="entry name" value="NB-ARC"/>
    <property type="match status" value="2"/>
</dbReference>
<dbReference type="GO" id="GO:0006952">
    <property type="term" value="P:defense response"/>
    <property type="evidence" value="ECO:0007669"/>
    <property type="project" value="UniProtKB-KW"/>
</dbReference>
<feature type="domain" description="Disease resistance N-terminal" evidence="8">
    <location>
        <begin position="681"/>
        <end position="769"/>
    </location>
</feature>
<evidence type="ECO:0000256" key="2">
    <source>
        <dbReference type="ARBA" id="ARBA00022614"/>
    </source>
</evidence>
<dbReference type="PANTHER" id="PTHR36766:SF64">
    <property type="entry name" value="OS12G0206100 PROTEIN"/>
    <property type="match status" value="1"/>
</dbReference>
<feature type="domain" description="Disease resistance protein winged helix" evidence="9">
    <location>
        <begin position="1066"/>
        <end position="1110"/>
    </location>
</feature>
<reference evidence="11" key="1">
    <citation type="journal article" date="2018" name="DNA Res.">
        <title>Multiple hybrid de novo genome assembly of finger millet, an orphan allotetraploid crop.</title>
        <authorList>
            <person name="Hatakeyama M."/>
            <person name="Aluri S."/>
            <person name="Balachadran M.T."/>
            <person name="Sivarajan S.R."/>
            <person name="Patrignani A."/>
            <person name="Gruter S."/>
            <person name="Poveda L."/>
            <person name="Shimizu-Inatsugi R."/>
            <person name="Baeten J."/>
            <person name="Francoijs K.J."/>
            <person name="Nataraja K.N."/>
            <person name="Reddy Y.A.N."/>
            <person name="Phadnis S."/>
            <person name="Ravikumar R.L."/>
            <person name="Schlapbach R."/>
            <person name="Sreeman S.M."/>
            <person name="Shimizu K.K."/>
        </authorList>
    </citation>
    <scope>NUCLEOTIDE SEQUENCE</scope>
</reference>
<dbReference type="EMBL" id="BQKI01000072">
    <property type="protein sequence ID" value="GJN15560.1"/>
    <property type="molecule type" value="Genomic_DNA"/>
</dbReference>
<keyword evidence="3" id="KW-0677">Repeat</keyword>
<feature type="domain" description="R13L1/DRL21-like LRR repeat region" evidence="10">
    <location>
        <begin position="516"/>
        <end position="591"/>
    </location>
</feature>
<dbReference type="InterPro" id="IPR002182">
    <property type="entry name" value="NB-ARC"/>
</dbReference>
<keyword evidence="5" id="KW-0611">Plant defense</keyword>
<evidence type="ECO:0000259" key="10">
    <source>
        <dbReference type="Pfam" id="PF25019"/>
    </source>
</evidence>
<dbReference type="GO" id="GO:0051707">
    <property type="term" value="P:response to other organism"/>
    <property type="evidence" value="ECO:0007669"/>
    <property type="project" value="UniProtKB-ARBA"/>
</dbReference>
<comment type="caution">
    <text evidence="11">The sequence shown here is derived from an EMBL/GenBank/DDBJ whole genome shotgun (WGS) entry which is preliminary data.</text>
</comment>
<keyword evidence="4" id="KW-0547">Nucleotide-binding</keyword>
<evidence type="ECO:0008006" key="13">
    <source>
        <dbReference type="Google" id="ProtNLM"/>
    </source>
</evidence>
<accession>A0AAV5DYV0</accession>
<dbReference type="FunFam" id="3.40.50.300:FF:001091">
    <property type="entry name" value="Probable disease resistance protein At1g61300"/>
    <property type="match status" value="1"/>
</dbReference>
<dbReference type="Gene3D" id="1.20.5.4130">
    <property type="match status" value="2"/>
</dbReference>
<evidence type="ECO:0000313" key="12">
    <source>
        <dbReference type="Proteomes" id="UP001054889"/>
    </source>
</evidence>
<feature type="domain" description="NB-ARC" evidence="7">
    <location>
        <begin position="168"/>
        <end position="342"/>
    </location>
</feature>
<feature type="domain" description="R13L1/DRL21-like LRR repeat region" evidence="10">
    <location>
        <begin position="1168"/>
        <end position="1296"/>
    </location>
</feature>
<dbReference type="Pfam" id="PF23559">
    <property type="entry name" value="WHD_DRP"/>
    <property type="match status" value="2"/>
</dbReference>
<dbReference type="InterPro" id="IPR056789">
    <property type="entry name" value="LRR_R13L1-DRL21"/>
</dbReference>
<dbReference type="Gene3D" id="3.80.10.10">
    <property type="entry name" value="Ribonuclease Inhibitor"/>
    <property type="match status" value="2"/>
</dbReference>
<dbReference type="Proteomes" id="UP001054889">
    <property type="component" value="Unassembled WGS sequence"/>
</dbReference>
<dbReference type="InterPro" id="IPR042197">
    <property type="entry name" value="Apaf_helical"/>
</dbReference>
<evidence type="ECO:0000259" key="9">
    <source>
        <dbReference type="Pfam" id="PF23559"/>
    </source>
</evidence>
<name>A0AAV5DYV0_ELECO</name>
<organism evidence="11 12">
    <name type="scientific">Eleusine coracana subsp. coracana</name>
    <dbReference type="NCBI Taxonomy" id="191504"/>
    <lineage>
        <taxon>Eukaryota</taxon>
        <taxon>Viridiplantae</taxon>
        <taxon>Streptophyta</taxon>
        <taxon>Embryophyta</taxon>
        <taxon>Tracheophyta</taxon>
        <taxon>Spermatophyta</taxon>
        <taxon>Magnoliopsida</taxon>
        <taxon>Liliopsida</taxon>
        <taxon>Poales</taxon>
        <taxon>Poaceae</taxon>
        <taxon>PACMAD clade</taxon>
        <taxon>Chloridoideae</taxon>
        <taxon>Cynodonteae</taxon>
        <taxon>Eleusininae</taxon>
        <taxon>Eleusine</taxon>
    </lineage>
</organism>
<dbReference type="SUPFAM" id="SSF52540">
    <property type="entry name" value="P-loop containing nucleoside triphosphate hydrolases"/>
    <property type="match status" value="2"/>
</dbReference>
<dbReference type="InterPro" id="IPR032675">
    <property type="entry name" value="LRR_dom_sf"/>
</dbReference>
<evidence type="ECO:0000256" key="3">
    <source>
        <dbReference type="ARBA" id="ARBA00022737"/>
    </source>
</evidence>
<dbReference type="GO" id="GO:0005524">
    <property type="term" value="F:ATP binding"/>
    <property type="evidence" value="ECO:0007669"/>
    <property type="project" value="UniProtKB-KW"/>
</dbReference>
<evidence type="ECO:0000256" key="6">
    <source>
        <dbReference type="ARBA" id="ARBA00022840"/>
    </source>
</evidence>
<reference evidence="11" key="2">
    <citation type="submission" date="2021-12" db="EMBL/GenBank/DDBJ databases">
        <title>Resequencing data analysis of finger millet.</title>
        <authorList>
            <person name="Hatakeyama M."/>
            <person name="Aluri S."/>
            <person name="Balachadran M.T."/>
            <person name="Sivarajan S.R."/>
            <person name="Poveda L."/>
            <person name="Shimizu-Inatsugi R."/>
            <person name="Schlapbach R."/>
            <person name="Sreeman S.M."/>
            <person name="Shimizu K.K."/>
        </authorList>
    </citation>
    <scope>NUCLEOTIDE SEQUENCE</scope>
</reference>
<feature type="domain" description="NB-ARC" evidence="7">
    <location>
        <begin position="843"/>
        <end position="1015"/>
    </location>
</feature>
<keyword evidence="2" id="KW-0433">Leucine-rich repeat</keyword>
<evidence type="ECO:0000256" key="5">
    <source>
        <dbReference type="ARBA" id="ARBA00022821"/>
    </source>
</evidence>
<dbReference type="Pfam" id="PF25019">
    <property type="entry name" value="LRR_R13L1-DRL21"/>
    <property type="match status" value="2"/>
</dbReference>
<evidence type="ECO:0000259" key="8">
    <source>
        <dbReference type="Pfam" id="PF18052"/>
    </source>
</evidence>
<comment type="similarity">
    <text evidence="1">Belongs to the disease resistance NB-LRR family.</text>
</comment>
<evidence type="ECO:0000313" key="11">
    <source>
        <dbReference type="EMBL" id="GJN15560.1"/>
    </source>
</evidence>
<dbReference type="InterPro" id="IPR027417">
    <property type="entry name" value="P-loop_NTPase"/>
</dbReference>
<dbReference type="PRINTS" id="PR00364">
    <property type="entry name" value="DISEASERSIST"/>
</dbReference>
<dbReference type="SUPFAM" id="SSF52058">
    <property type="entry name" value="L domain-like"/>
    <property type="match status" value="2"/>
</dbReference>
<proteinExistence type="inferred from homology"/>
<keyword evidence="12" id="KW-1185">Reference proteome</keyword>
<protein>
    <recommendedName>
        <fullName evidence="13">Disease resistance protein RGA3</fullName>
    </recommendedName>
</protein>
<feature type="domain" description="Disease resistance N-terminal" evidence="8">
    <location>
        <begin position="10"/>
        <end position="96"/>
    </location>
</feature>
<dbReference type="InterPro" id="IPR058922">
    <property type="entry name" value="WHD_DRP"/>
</dbReference>
<dbReference type="CDD" id="cd14798">
    <property type="entry name" value="RX-CC_like"/>
    <property type="match status" value="1"/>
</dbReference>
<evidence type="ECO:0000256" key="4">
    <source>
        <dbReference type="ARBA" id="ARBA00022741"/>
    </source>
</evidence>
<dbReference type="Gene3D" id="3.40.50.300">
    <property type="entry name" value="P-loop containing nucleotide triphosphate hydrolases"/>
    <property type="match status" value="2"/>
</dbReference>
<dbReference type="Pfam" id="PF18052">
    <property type="entry name" value="Rx_N"/>
    <property type="match status" value="2"/>
</dbReference>
<keyword evidence="6" id="KW-0067">ATP-binding</keyword>
<evidence type="ECO:0000259" key="7">
    <source>
        <dbReference type="Pfam" id="PF00931"/>
    </source>
</evidence>
<dbReference type="GO" id="GO:0043531">
    <property type="term" value="F:ADP binding"/>
    <property type="evidence" value="ECO:0007669"/>
    <property type="project" value="InterPro"/>
</dbReference>